<dbReference type="AlphaFoldDB" id="A0A0B7KSW5"/>
<dbReference type="InterPro" id="IPR000639">
    <property type="entry name" value="Epox_hydrolase-like"/>
</dbReference>
<dbReference type="PANTHER" id="PTHR43798">
    <property type="entry name" value="MONOACYLGLYCEROL LIPASE"/>
    <property type="match status" value="1"/>
</dbReference>
<name>A0A0B7KSW5_BIOOC</name>
<dbReference type="PANTHER" id="PTHR43798:SF33">
    <property type="entry name" value="HYDROLASE, PUTATIVE (AFU_ORTHOLOGUE AFUA_2G14860)-RELATED"/>
    <property type="match status" value="1"/>
</dbReference>
<organism evidence="2">
    <name type="scientific">Bionectria ochroleuca</name>
    <name type="common">Gliocladium roseum</name>
    <dbReference type="NCBI Taxonomy" id="29856"/>
    <lineage>
        <taxon>Eukaryota</taxon>
        <taxon>Fungi</taxon>
        <taxon>Dikarya</taxon>
        <taxon>Ascomycota</taxon>
        <taxon>Pezizomycotina</taxon>
        <taxon>Sordariomycetes</taxon>
        <taxon>Hypocreomycetidae</taxon>
        <taxon>Hypocreales</taxon>
        <taxon>Bionectriaceae</taxon>
        <taxon>Clonostachys</taxon>
    </lineage>
</organism>
<dbReference type="InterPro" id="IPR050266">
    <property type="entry name" value="AB_hydrolase_sf"/>
</dbReference>
<dbReference type="InterPro" id="IPR000073">
    <property type="entry name" value="AB_hydrolase_1"/>
</dbReference>
<dbReference type="PRINTS" id="PR00412">
    <property type="entry name" value="EPOXHYDRLASE"/>
</dbReference>
<accession>A0A0B7KSW5</accession>
<dbReference type="GO" id="GO:0046464">
    <property type="term" value="P:acylglycerol catabolic process"/>
    <property type="evidence" value="ECO:0007669"/>
    <property type="project" value="TreeGrafter"/>
</dbReference>
<protein>
    <recommendedName>
        <fullName evidence="1">AB hydrolase-1 domain-containing protein</fullName>
    </recommendedName>
</protein>
<gene>
    <name evidence="2" type="ORF">BN869_000014173_1</name>
</gene>
<evidence type="ECO:0000259" key="1">
    <source>
        <dbReference type="Pfam" id="PF00561"/>
    </source>
</evidence>
<dbReference type="Gene3D" id="3.40.50.1820">
    <property type="entry name" value="alpha/beta hydrolase"/>
    <property type="match status" value="1"/>
</dbReference>
<sequence>MDALDEKRYKLMLTGTGHTYRYYSSVHPDKTTILFIHGFPHTANIWRVHIAKFEKLGFGCVAPDMLGLGGSDKSYNPGDYCSKNLANNLVEILDAECASHAVVIGHDWGCQVASRMALYHTSRVQSLMLAAVPYYTPGSFDLKAINELTAHAVGYSVFGYWDTFLSETKLLKEHTESFFSLFYAQDPELWKNHFMDRGALKVWLENDLTCAIGEYVTELERQEFFANDWAAGTQYYRCYVENCHWKIEQDLAPEAHIITVPSLMIASSEDACAPLPVVTSTLDSFTDVRLAVLEGGHNAFLSRAEEFITEVSDFLRERKMLE</sequence>
<dbReference type="GO" id="GO:0047372">
    <property type="term" value="F:monoacylglycerol lipase activity"/>
    <property type="evidence" value="ECO:0007669"/>
    <property type="project" value="TreeGrafter"/>
</dbReference>
<evidence type="ECO:0000313" key="2">
    <source>
        <dbReference type="EMBL" id="CEO58115.1"/>
    </source>
</evidence>
<dbReference type="InterPro" id="IPR029058">
    <property type="entry name" value="AB_hydrolase_fold"/>
</dbReference>
<proteinExistence type="predicted"/>
<feature type="domain" description="AB hydrolase-1" evidence="1">
    <location>
        <begin position="32"/>
        <end position="302"/>
    </location>
</feature>
<dbReference type="SUPFAM" id="SSF53474">
    <property type="entry name" value="alpha/beta-Hydrolases"/>
    <property type="match status" value="1"/>
</dbReference>
<reference evidence="2" key="1">
    <citation type="submission" date="2015-01" db="EMBL/GenBank/DDBJ databases">
        <authorList>
            <person name="Durling Mikael"/>
        </authorList>
    </citation>
    <scope>NUCLEOTIDE SEQUENCE</scope>
</reference>
<dbReference type="EMBL" id="CDPU01000345">
    <property type="protein sequence ID" value="CEO58115.1"/>
    <property type="molecule type" value="Genomic_DNA"/>
</dbReference>
<dbReference type="GO" id="GO:0016020">
    <property type="term" value="C:membrane"/>
    <property type="evidence" value="ECO:0007669"/>
    <property type="project" value="TreeGrafter"/>
</dbReference>
<dbReference type="Pfam" id="PF00561">
    <property type="entry name" value="Abhydrolase_1"/>
    <property type="match status" value="1"/>
</dbReference>